<evidence type="ECO:0000313" key="1">
    <source>
        <dbReference type="EMBL" id="QZA76463.1"/>
    </source>
</evidence>
<dbReference type="EMBL" id="CP081150">
    <property type="protein sequence ID" value="QZA76463.1"/>
    <property type="molecule type" value="Genomic_DNA"/>
</dbReference>
<dbReference type="InterPro" id="IPR002514">
    <property type="entry name" value="Transposase_8"/>
</dbReference>
<dbReference type="SUPFAM" id="SSF46689">
    <property type="entry name" value="Homeodomain-like"/>
    <property type="match status" value="1"/>
</dbReference>
<reference evidence="1 2" key="1">
    <citation type="submission" date="2021-08" db="EMBL/GenBank/DDBJ databases">
        <title>complete genome sequencing of Deefgea sp. D25.</title>
        <authorList>
            <person name="Bae J.-W."/>
            <person name="Gim D.-H."/>
        </authorList>
    </citation>
    <scope>NUCLEOTIDE SEQUENCE [LARGE SCALE GENOMIC DNA]</scope>
    <source>
        <strain evidence="1 2">D25</strain>
    </source>
</reference>
<dbReference type="Pfam" id="PF01527">
    <property type="entry name" value="HTH_Tnp_1"/>
    <property type="match status" value="1"/>
</dbReference>
<dbReference type="InterPro" id="IPR052546">
    <property type="entry name" value="Transposase_8_domain"/>
</dbReference>
<dbReference type="Proteomes" id="UP000825679">
    <property type="component" value="Chromosome"/>
</dbReference>
<keyword evidence="2" id="KW-1185">Reference proteome</keyword>
<evidence type="ECO:0000313" key="2">
    <source>
        <dbReference type="Proteomes" id="UP000825679"/>
    </source>
</evidence>
<proteinExistence type="predicted"/>
<dbReference type="RefSeq" id="WP_221004869.1">
    <property type="nucleotide sequence ID" value="NZ_CP081150.1"/>
</dbReference>
<name>A0ABX8Z618_9NEIS</name>
<sequence>MRKSRFSKEQILGFLRQAELGESVQNICRQGDFSDTTFYSWRAKYGQVSGTDLICCCELGVENGLLKKLLAEARSDIEVLKATFNVNQLTPDEKRKAILSILRKSGYLSELTESHLTELTRD</sequence>
<protein>
    <submittedName>
        <fullName evidence="1">Transposase</fullName>
    </submittedName>
</protein>
<gene>
    <name evidence="1" type="ORF">K4H28_08880</name>
</gene>
<accession>A0ABX8Z618</accession>
<organism evidence="1 2">
    <name type="scientific">Deefgea tanakiae</name>
    <dbReference type="NCBI Taxonomy" id="2865840"/>
    <lineage>
        <taxon>Bacteria</taxon>
        <taxon>Pseudomonadati</taxon>
        <taxon>Pseudomonadota</taxon>
        <taxon>Betaproteobacteria</taxon>
        <taxon>Neisseriales</taxon>
        <taxon>Chitinibacteraceae</taxon>
        <taxon>Deefgea</taxon>
    </lineage>
</organism>
<dbReference type="PANTHER" id="PTHR33609">
    <property type="entry name" value="LOW CALCIUM RESPONSE LOCUS PROTEIN S"/>
    <property type="match status" value="1"/>
</dbReference>
<dbReference type="InterPro" id="IPR009057">
    <property type="entry name" value="Homeodomain-like_sf"/>
</dbReference>
<dbReference type="PANTHER" id="PTHR33609:SF1">
    <property type="entry name" value="TRANSPOSASE"/>
    <property type="match status" value="1"/>
</dbReference>